<gene>
    <name evidence="10" type="primary">LOC103723983</name>
</gene>
<evidence type="ECO:0000259" key="6">
    <source>
        <dbReference type="PROSITE" id="PS50090"/>
    </source>
</evidence>
<proteinExistence type="predicted"/>
<dbReference type="GeneID" id="103723983"/>
<evidence type="ECO:0000313" key="10">
    <source>
        <dbReference type="RefSeq" id="XP_038982239.1"/>
    </source>
</evidence>
<dbReference type="RefSeq" id="XP_038982239.1">
    <property type="nucleotide sequence ID" value="XM_039126311.1"/>
</dbReference>
<reference evidence="9" key="1">
    <citation type="journal article" date="2019" name="Nat. Commun.">
        <title>Genome-wide association mapping of date palm fruit traits.</title>
        <authorList>
            <person name="Hazzouri K.M."/>
            <person name="Gros-Balthazard M."/>
            <person name="Flowers J.M."/>
            <person name="Copetti D."/>
            <person name="Lemansour A."/>
            <person name="Lebrun M."/>
            <person name="Masmoudi K."/>
            <person name="Ferrand S."/>
            <person name="Dhar M.I."/>
            <person name="Fresquez Z.A."/>
            <person name="Rosas U."/>
            <person name="Zhang J."/>
            <person name="Talag J."/>
            <person name="Lee S."/>
            <person name="Kudrna D."/>
            <person name="Powell R.F."/>
            <person name="Leitch I.J."/>
            <person name="Krueger R.R."/>
            <person name="Wing R.A."/>
            <person name="Amiri K.M.A."/>
            <person name="Purugganan M.D."/>
        </authorList>
    </citation>
    <scope>NUCLEOTIDE SEQUENCE [LARGE SCALE GENOMIC DNA]</scope>
    <source>
        <strain evidence="9">cv. Khalas</strain>
    </source>
</reference>
<organism evidence="9 10">
    <name type="scientific">Phoenix dactylifera</name>
    <name type="common">Date palm</name>
    <dbReference type="NCBI Taxonomy" id="42345"/>
    <lineage>
        <taxon>Eukaryota</taxon>
        <taxon>Viridiplantae</taxon>
        <taxon>Streptophyta</taxon>
        <taxon>Embryophyta</taxon>
        <taxon>Tracheophyta</taxon>
        <taxon>Spermatophyta</taxon>
        <taxon>Magnoliopsida</taxon>
        <taxon>Liliopsida</taxon>
        <taxon>Arecaceae</taxon>
        <taxon>Coryphoideae</taxon>
        <taxon>Phoeniceae</taxon>
        <taxon>Phoenix</taxon>
    </lineage>
</organism>
<dbReference type="InterPro" id="IPR017930">
    <property type="entry name" value="Myb_dom"/>
</dbReference>
<evidence type="ECO:0000259" key="7">
    <source>
        <dbReference type="PROSITE" id="PS51293"/>
    </source>
</evidence>
<dbReference type="GO" id="GO:0005634">
    <property type="term" value="C:nucleus"/>
    <property type="evidence" value="ECO:0007669"/>
    <property type="project" value="UniProtKB-SubCell"/>
</dbReference>
<dbReference type="Gene3D" id="1.10.10.60">
    <property type="entry name" value="Homeodomain-like"/>
    <property type="match status" value="1"/>
</dbReference>
<dbReference type="AlphaFoldDB" id="A0A8B9AG52"/>
<dbReference type="PROSITE" id="PS51293">
    <property type="entry name" value="SANT"/>
    <property type="match status" value="1"/>
</dbReference>
<dbReference type="PROSITE" id="PS51294">
    <property type="entry name" value="HTH_MYB"/>
    <property type="match status" value="1"/>
</dbReference>
<dbReference type="Pfam" id="PF00249">
    <property type="entry name" value="Myb_DNA-binding"/>
    <property type="match status" value="1"/>
</dbReference>
<evidence type="ECO:0000259" key="8">
    <source>
        <dbReference type="PROSITE" id="PS51294"/>
    </source>
</evidence>
<name>A0A8B9AG52_PHODC</name>
<dbReference type="KEGG" id="pda:103723983"/>
<evidence type="ECO:0000256" key="5">
    <source>
        <dbReference type="ARBA" id="ARBA00023242"/>
    </source>
</evidence>
<dbReference type="OrthoDB" id="118550at2759"/>
<evidence type="ECO:0000256" key="2">
    <source>
        <dbReference type="ARBA" id="ARBA00023015"/>
    </source>
</evidence>
<dbReference type="GO" id="GO:0009739">
    <property type="term" value="P:response to gibberellin"/>
    <property type="evidence" value="ECO:0007669"/>
    <property type="project" value="TreeGrafter"/>
</dbReference>
<reference evidence="10" key="2">
    <citation type="submission" date="2025-08" db="UniProtKB">
        <authorList>
            <consortium name="RefSeq"/>
        </authorList>
    </citation>
    <scope>IDENTIFICATION</scope>
    <source>
        <tissue evidence="10">Young leaves</tissue>
    </source>
</reference>
<dbReference type="GO" id="GO:0009744">
    <property type="term" value="P:response to sucrose"/>
    <property type="evidence" value="ECO:0007669"/>
    <property type="project" value="UniProtKB-ARBA"/>
</dbReference>
<dbReference type="PANTHER" id="PTHR44191:SF61">
    <property type="entry name" value="OS08G0151000 PROTEIN"/>
    <property type="match status" value="1"/>
</dbReference>
<keyword evidence="5" id="KW-0539">Nucleus</keyword>
<dbReference type="InterPro" id="IPR017884">
    <property type="entry name" value="SANT_dom"/>
</dbReference>
<sequence>MRRRERMHQESRSEKVLKLFGVRILCDDSRGKEAAEDMKELSRKSCDASSRKEEVSILCDDSGGEVAAEEATESSAGDNGYLSGGLFQSSRRCRGRERKRGVPWTEEEHRTFLAGLKMLGKGDWKGISENFVTTRTPTQVASHAQKYFLRQSNLNKKKRKSSLFDIGIGDLTPASETSTPPLSFKRPCEVTEEIYHHLQESYTEKLPVFITTQAASEGTEASLTLPLIKDSREAASIHNINHMSLLVNGFQQVGISGNSMDQLVSIIFVTSLLNISNQAFPSCQASSIACAPDFYKVPSSSPIQPHPHYPTQSAISPILENNNLELNINCTTSASQPDQIIFTKGSRSS</sequence>
<dbReference type="SUPFAM" id="SSF46689">
    <property type="entry name" value="Homeodomain-like"/>
    <property type="match status" value="1"/>
</dbReference>
<evidence type="ECO:0000256" key="3">
    <source>
        <dbReference type="ARBA" id="ARBA00023125"/>
    </source>
</evidence>
<evidence type="ECO:0000256" key="4">
    <source>
        <dbReference type="ARBA" id="ARBA00023163"/>
    </source>
</evidence>
<dbReference type="GO" id="GO:0006355">
    <property type="term" value="P:regulation of DNA-templated transcription"/>
    <property type="evidence" value="ECO:0007669"/>
    <property type="project" value="UniProtKB-ARBA"/>
</dbReference>
<evidence type="ECO:0000313" key="9">
    <source>
        <dbReference type="Proteomes" id="UP000228380"/>
    </source>
</evidence>
<dbReference type="InterPro" id="IPR052245">
    <property type="entry name" value="Plant_Stress_Dev_TF"/>
</dbReference>
<evidence type="ECO:0000256" key="1">
    <source>
        <dbReference type="ARBA" id="ARBA00004123"/>
    </source>
</evidence>
<keyword evidence="4" id="KW-0804">Transcription</keyword>
<comment type="subcellular location">
    <subcellularLocation>
        <location evidence="1">Nucleus</location>
    </subcellularLocation>
</comment>
<dbReference type="SMART" id="SM00717">
    <property type="entry name" value="SANT"/>
    <property type="match status" value="1"/>
</dbReference>
<dbReference type="NCBIfam" id="TIGR01557">
    <property type="entry name" value="myb_SHAQKYF"/>
    <property type="match status" value="1"/>
</dbReference>
<dbReference type="GO" id="GO:0003677">
    <property type="term" value="F:DNA binding"/>
    <property type="evidence" value="ECO:0007669"/>
    <property type="project" value="UniProtKB-KW"/>
</dbReference>
<keyword evidence="3" id="KW-0238">DNA-binding</keyword>
<keyword evidence="2" id="KW-0805">Transcription regulation</keyword>
<dbReference type="CDD" id="cd00167">
    <property type="entry name" value="SANT"/>
    <property type="match status" value="1"/>
</dbReference>
<keyword evidence="9" id="KW-1185">Reference proteome</keyword>
<dbReference type="InterPro" id="IPR001005">
    <property type="entry name" value="SANT/Myb"/>
</dbReference>
<dbReference type="PROSITE" id="PS50090">
    <property type="entry name" value="MYB_LIKE"/>
    <property type="match status" value="1"/>
</dbReference>
<dbReference type="GO" id="GO:0009723">
    <property type="term" value="P:response to ethylene"/>
    <property type="evidence" value="ECO:0007669"/>
    <property type="project" value="TreeGrafter"/>
</dbReference>
<feature type="domain" description="SANT" evidence="7">
    <location>
        <begin position="99"/>
        <end position="152"/>
    </location>
</feature>
<feature type="domain" description="Myb-like" evidence="6">
    <location>
        <begin position="96"/>
        <end position="148"/>
    </location>
</feature>
<dbReference type="Proteomes" id="UP000228380">
    <property type="component" value="Chromosome 5"/>
</dbReference>
<dbReference type="InterPro" id="IPR006447">
    <property type="entry name" value="Myb_dom_plants"/>
</dbReference>
<dbReference type="FunFam" id="1.10.10.60:FF:000009">
    <property type="entry name" value="transcription factor MYB1R1"/>
    <property type="match status" value="1"/>
</dbReference>
<protein>
    <submittedName>
        <fullName evidence="10">Probable transcription factor At5g61620</fullName>
    </submittedName>
</protein>
<dbReference type="PANTHER" id="PTHR44191">
    <property type="entry name" value="TRANSCRIPTION FACTOR KUA1"/>
    <property type="match status" value="1"/>
</dbReference>
<accession>A0A8B9AG52</accession>
<feature type="domain" description="HTH myb-type" evidence="8">
    <location>
        <begin position="96"/>
        <end position="152"/>
    </location>
</feature>
<dbReference type="InterPro" id="IPR009057">
    <property type="entry name" value="Homeodomain-like_sf"/>
</dbReference>